<keyword evidence="1" id="KW-0175">Coiled coil</keyword>
<feature type="coiled-coil region" evidence="1">
    <location>
        <begin position="34"/>
        <end position="96"/>
    </location>
</feature>
<comment type="caution">
    <text evidence="2">The sequence shown here is derived from an EMBL/GenBank/DDBJ whole genome shotgun (WGS) entry which is preliminary data.</text>
</comment>
<keyword evidence="3" id="KW-1185">Reference proteome</keyword>
<evidence type="ECO:0000256" key="1">
    <source>
        <dbReference type="SAM" id="Coils"/>
    </source>
</evidence>
<dbReference type="AlphaFoldDB" id="A0AAD5SAH2"/>
<reference evidence="2" key="1">
    <citation type="submission" date="2020-05" db="EMBL/GenBank/DDBJ databases">
        <title>Phylogenomic resolution of chytrid fungi.</title>
        <authorList>
            <person name="Stajich J.E."/>
            <person name="Amses K."/>
            <person name="Simmons R."/>
            <person name="Seto K."/>
            <person name="Myers J."/>
            <person name="Bonds A."/>
            <person name="Quandt C.A."/>
            <person name="Barry K."/>
            <person name="Liu P."/>
            <person name="Grigoriev I."/>
            <person name="Longcore J.E."/>
            <person name="James T.Y."/>
        </authorList>
    </citation>
    <scope>NUCLEOTIDE SEQUENCE</scope>
    <source>
        <strain evidence="2">JEL0318</strain>
    </source>
</reference>
<dbReference type="Proteomes" id="UP001212841">
    <property type="component" value="Unassembled WGS sequence"/>
</dbReference>
<name>A0AAD5SAH2_9FUNG</name>
<sequence>MLPTPLKQRRSAIDWASAPDFLRYAWMERDDPDTERYEKDIARLREEEDKQRADLRKLRFQMLLQGWEVEKWEQQAQVMAKELETHDKELEALQASIAMAQ</sequence>
<dbReference type="EMBL" id="JADGJD010000630">
    <property type="protein sequence ID" value="KAJ3049533.1"/>
    <property type="molecule type" value="Genomic_DNA"/>
</dbReference>
<evidence type="ECO:0000313" key="3">
    <source>
        <dbReference type="Proteomes" id="UP001212841"/>
    </source>
</evidence>
<evidence type="ECO:0000313" key="2">
    <source>
        <dbReference type="EMBL" id="KAJ3049533.1"/>
    </source>
</evidence>
<proteinExistence type="predicted"/>
<accession>A0AAD5SAH2</accession>
<gene>
    <name evidence="2" type="ORF">HK097_009494</name>
</gene>
<organism evidence="2 3">
    <name type="scientific">Rhizophlyctis rosea</name>
    <dbReference type="NCBI Taxonomy" id="64517"/>
    <lineage>
        <taxon>Eukaryota</taxon>
        <taxon>Fungi</taxon>
        <taxon>Fungi incertae sedis</taxon>
        <taxon>Chytridiomycota</taxon>
        <taxon>Chytridiomycota incertae sedis</taxon>
        <taxon>Chytridiomycetes</taxon>
        <taxon>Rhizophlyctidales</taxon>
        <taxon>Rhizophlyctidaceae</taxon>
        <taxon>Rhizophlyctis</taxon>
    </lineage>
</organism>
<protein>
    <submittedName>
        <fullName evidence="2">Uncharacterized protein</fullName>
    </submittedName>
</protein>